<evidence type="ECO:0000313" key="2">
    <source>
        <dbReference type="Proteomes" id="UP000190667"/>
    </source>
</evidence>
<name>A0A1S8Y3Z3_9GAMM</name>
<proteinExistence type="predicted"/>
<comment type="caution">
    <text evidence="1">The sequence shown here is derived from an EMBL/GenBank/DDBJ whole genome shotgun (WGS) entry which is preliminary data.</text>
</comment>
<evidence type="ECO:0000313" key="1">
    <source>
        <dbReference type="EMBL" id="OON33548.1"/>
    </source>
</evidence>
<keyword evidence="2" id="KW-1185">Reference proteome</keyword>
<protein>
    <submittedName>
        <fullName evidence="1">Uncharacterized protein</fullName>
    </submittedName>
</protein>
<sequence length="117" mass="13536">MKIKSEIERCRRICDNASSVFHCSTVRKLIEHIDAQAARIAEIIEVKQLMTEKVEGLKRELWDSKQLVEAKSWSKLELMEEVSTLKSNHIKSNMHMGETIRELEQRAETAEKELAAL</sequence>
<gene>
    <name evidence="1" type="ORF">BTJ39_23990</name>
</gene>
<dbReference type="EMBL" id="MRUL01000046">
    <property type="protein sequence ID" value="OON33548.1"/>
    <property type="molecule type" value="Genomic_DNA"/>
</dbReference>
<organism evidence="1 2">
    <name type="scientific">Izhakiella australiensis</name>
    <dbReference type="NCBI Taxonomy" id="1926881"/>
    <lineage>
        <taxon>Bacteria</taxon>
        <taxon>Pseudomonadati</taxon>
        <taxon>Pseudomonadota</taxon>
        <taxon>Gammaproteobacteria</taxon>
        <taxon>Enterobacterales</taxon>
        <taxon>Erwiniaceae</taxon>
        <taxon>Izhakiella</taxon>
    </lineage>
</organism>
<accession>A0A1S8Y3Z3</accession>
<dbReference type="RefSeq" id="WP_139356416.1">
    <property type="nucleotide sequence ID" value="NZ_MRUL01000046.1"/>
</dbReference>
<dbReference type="Proteomes" id="UP000190667">
    <property type="component" value="Unassembled WGS sequence"/>
</dbReference>
<dbReference type="AlphaFoldDB" id="A0A1S8Y3Z3"/>
<feature type="non-terminal residue" evidence="1">
    <location>
        <position position="117"/>
    </location>
</feature>
<dbReference type="STRING" id="1926881.BTJ39_23990"/>
<reference evidence="1 2" key="1">
    <citation type="submission" date="2016-12" db="EMBL/GenBank/DDBJ databases">
        <title>Izhakiella australiana sp. nov. of genus Izhakiella isolated from Australian desert.</title>
        <authorList>
            <person name="Ji M."/>
        </authorList>
    </citation>
    <scope>NUCLEOTIDE SEQUENCE [LARGE SCALE GENOMIC DNA]</scope>
    <source>
        <strain evidence="1 2">D4N98</strain>
    </source>
</reference>